<dbReference type="RefSeq" id="WP_240095772.1">
    <property type="nucleotide sequence ID" value="NZ_JAJSON010000007.1"/>
</dbReference>
<keyword evidence="1" id="KW-0812">Transmembrane</keyword>
<keyword evidence="1" id="KW-1133">Transmembrane helix</keyword>
<name>A0A9X1UUU3_9FLAO</name>
<organism evidence="2 3">
    <name type="scientific">Christiangramia crocea</name>
    <dbReference type="NCBI Taxonomy" id="2904124"/>
    <lineage>
        <taxon>Bacteria</taxon>
        <taxon>Pseudomonadati</taxon>
        <taxon>Bacteroidota</taxon>
        <taxon>Flavobacteriia</taxon>
        <taxon>Flavobacteriales</taxon>
        <taxon>Flavobacteriaceae</taxon>
        <taxon>Christiangramia</taxon>
    </lineage>
</organism>
<feature type="transmembrane region" description="Helical" evidence="1">
    <location>
        <begin position="40"/>
        <end position="57"/>
    </location>
</feature>
<sequence length="125" mass="14874">MEVIAENSYMPSLKEFGQMSLTFFLTVIAWVFFRAENIRHAVIYLGGMINSSVFSFPELVPKRLFLLLPFFIFLEWFGRKNQFPLEQGFHLNSRTLRFFLYFILGVLIIWSGSKLTTQEFIYFQF</sequence>
<keyword evidence="1" id="KW-0472">Membrane</keyword>
<reference evidence="2" key="1">
    <citation type="submission" date="2021-12" db="EMBL/GenBank/DDBJ databases">
        <title>Description of Gramella crocea sp. nov., a new bacterium isolated from activated sludge.</title>
        <authorList>
            <person name="Zhang X."/>
        </authorList>
    </citation>
    <scope>NUCLEOTIDE SEQUENCE</scope>
    <source>
        <strain evidence="2">YB25</strain>
    </source>
</reference>
<evidence type="ECO:0000256" key="1">
    <source>
        <dbReference type="SAM" id="Phobius"/>
    </source>
</evidence>
<feature type="transmembrane region" description="Helical" evidence="1">
    <location>
        <begin position="16"/>
        <end position="33"/>
    </location>
</feature>
<keyword evidence="3" id="KW-1185">Reference proteome</keyword>
<feature type="transmembrane region" description="Helical" evidence="1">
    <location>
        <begin position="98"/>
        <end position="116"/>
    </location>
</feature>
<accession>A0A9X1UUU3</accession>
<evidence type="ECO:0008006" key="4">
    <source>
        <dbReference type="Google" id="ProtNLM"/>
    </source>
</evidence>
<dbReference type="EMBL" id="JAJSON010000007">
    <property type="protein sequence ID" value="MCG9970450.1"/>
    <property type="molecule type" value="Genomic_DNA"/>
</dbReference>
<dbReference type="AlphaFoldDB" id="A0A9X1UUU3"/>
<evidence type="ECO:0000313" key="2">
    <source>
        <dbReference type="EMBL" id="MCG9970450.1"/>
    </source>
</evidence>
<comment type="caution">
    <text evidence="2">The sequence shown here is derived from an EMBL/GenBank/DDBJ whole genome shotgun (WGS) entry which is preliminary data.</text>
</comment>
<proteinExistence type="predicted"/>
<evidence type="ECO:0000313" key="3">
    <source>
        <dbReference type="Proteomes" id="UP001139344"/>
    </source>
</evidence>
<dbReference type="Proteomes" id="UP001139344">
    <property type="component" value="Unassembled WGS sequence"/>
</dbReference>
<gene>
    <name evidence="2" type="ORF">LU635_02280</name>
</gene>
<protein>
    <recommendedName>
        <fullName evidence="4">MBOAT family protein</fullName>
    </recommendedName>
</protein>